<dbReference type="GO" id="GO:0000150">
    <property type="term" value="F:DNA strand exchange activity"/>
    <property type="evidence" value="ECO:0007669"/>
    <property type="project" value="InterPro"/>
</dbReference>
<keyword evidence="1" id="KW-0229">DNA integration</keyword>
<dbReference type="Gene3D" id="3.90.1750.20">
    <property type="entry name" value="Putative Large Serine Recombinase, Chain B, Domain 2"/>
    <property type="match status" value="1"/>
</dbReference>
<keyword evidence="2" id="KW-0238">DNA-binding</keyword>
<dbReference type="Proteomes" id="UP000521017">
    <property type="component" value="Unassembled WGS sequence"/>
</dbReference>
<dbReference type="PROSITE" id="PS51736">
    <property type="entry name" value="RECOMBINASES_3"/>
    <property type="match status" value="1"/>
</dbReference>
<feature type="domain" description="Resolvase/invertase-type recombinase catalytic" evidence="6">
    <location>
        <begin position="3"/>
        <end position="155"/>
    </location>
</feature>
<feature type="active site" description="O-(5'-phospho-DNA)-serine intermediate" evidence="4 5">
    <location>
        <position position="11"/>
    </location>
</feature>
<dbReference type="SMART" id="SM00857">
    <property type="entry name" value="Resolvase"/>
    <property type="match status" value="1"/>
</dbReference>
<dbReference type="InterPro" id="IPR011109">
    <property type="entry name" value="DNA_bind_recombinase_dom"/>
</dbReference>
<dbReference type="GO" id="GO:0003677">
    <property type="term" value="F:DNA binding"/>
    <property type="evidence" value="ECO:0007669"/>
    <property type="project" value="UniProtKB-KW"/>
</dbReference>
<feature type="domain" description="Recombinase" evidence="7">
    <location>
        <begin position="162"/>
        <end position="272"/>
    </location>
</feature>
<proteinExistence type="predicted"/>
<evidence type="ECO:0000313" key="8">
    <source>
        <dbReference type="EMBL" id="MBB6500829.1"/>
    </source>
</evidence>
<dbReference type="PANTHER" id="PTHR30461">
    <property type="entry name" value="DNA-INVERTASE FROM LAMBDOID PROPHAGE"/>
    <property type="match status" value="1"/>
</dbReference>
<sequence>MQTATLYIRVSTDEQAQKGYSQQSQRERLEKFCFANKIQILQVVYEDHSAKTFNRPEWSKLFLSLSRNRSNRSNRPDFILFSRWDRFSRNAADAYSMIERLKKMNIETKAIDQPLNLAIPENKIMLATYLATSEVENDRRSLNVRQGMRKAKQEGRYMCHAPIGYINITLIDGKKCIIPKEPEATFIKNIFIELAKGYHSTRFIYNEAIENGFKCSLNNFWPMIRNPIYCGKIIVPAYEQENRYLVNGLHEKLISEGTFKQVQQVLNNHGKPQRRTTTNNQLPLRGLLTCPLCFKNLTGSASKGRNTYYHYYHCMNGCKFRVRADSIDELVLKELIQLIPREFYLSLFHVVLKRVYNKHFGEASNTQSQIFKSIERTFERLNKAKELLLTGDIDNDDYFAIKADCEYKINSIGTSLNNAAFMISKAEKIIADAIGKFSNISLTYQQFETTYKRKIIDLLTEKRILCDDKNFHIHFTDGVKFIFNLDHENLDAMIYEGIQANSDSNSAEEFVYSQECAEIMKFESNNNRNIEPRNAQDIILFLERFTELIICS</sequence>
<dbReference type="Pfam" id="PF00239">
    <property type="entry name" value="Resolvase"/>
    <property type="match status" value="1"/>
</dbReference>
<evidence type="ECO:0000256" key="2">
    <source>
        <dbReference type="ARBA" id="ARBA00023125"/>
    </source>
</evidence>
<dbReference type="SUPFAM" id="SSF53041">
    <property type="entry name" value="Resolvase-like"/>
    <property type="match status" value="1"/>
</dbReference>
<accession>A0A7X0J543</accession>
<dbReference type="EMBL" id="JACHCC010000007">
    <property type="protein sequence ID" value="MBB6500829.1"/>
    <property type="molecule type" value="Genomic_DNA"/>
</dbReference>
<evidence type="ECO:0000259" key="7">
    <source>
        <dbReference type="PROSITE" id="PS51737"/>
    </source>
</evidence>
<dbReference type="Gene3D" id="3.40.50.1390">
    <property type="entry name" value="Resolvase, N-terminal catalytic domain"/>
    <property type="match status" value="1"/>
</dbReference>
<dbReference type="InterPro" id="IPR006119">
    <property type="entry name" value="Resolv_N"/>
</dbReference>
<evidence type="ECO:0000256" key="3">
    <source>
        <dbReference type="ARBA" id="ARBA00023172"/>
    </source>
</evidence>
<dbReference type="PANTHER" id="PTHR30461:SF23">
    <property type="entry name" value="DNA RECOMBINASE-RELATED"/>
    <property type="match status" value="1"/>
</dbReference>
<dbReference type="PROSITE" id="PS00397">
    <property type="entry name" value="RECOMBINASES_1"/>
    <property type="match status" value="1"/>
</dbReference>
<dbReference type="InterPro" id="IPR036162">
    <property type="entry name" value="Resolvase-like_N_sf"/>
</dbReference>
<dbReference type="InterPro" id="IPR006118">
    <property type="entry name" value="Recombinase_CS"/>
</dbReference>
<dbReference type="InterPro" id="IPR038109">
    <property type="entry name" value="DNA_bind_recomb_sf"/>
</dbReference>
<dbReference type="PROSITE" id="PS51737">
    <property type="entry name" value="RECOMBINASE_DNA_BIND"/>
    <property type="match status" value="1"/>
</dbReference>
<organism evidence="8 9">
    <name type="scientific">Pedobacter cryoconitis</name>
    <dbReference type="NCBI Taxonomy" id="188932"/>
    <lineage>
        <taxon>Bacteria</taxon>
        <taxon>Pseudomonadati</taxon>
        <taxon>Bacteroidota</taxon>
        <taxon>Sphingobacteriia</taxon>
        <taxon>Sphingobacteriales</taxon>
        <taxon>Sphingobacteriaceae</taxon>
        <taxon>Pedobacter</taxon>
    </lineage>
</organism>
<dbReference type="GO" id="GO:0015074">
    <property type="term" value="P:DNA integration"/>
    <property type="evidence" value="ECO:0007669"/>
    <property type="project" value="UniProtKB-KW"/>
</dbReference>
<dbReference type="RefSeq" id="WP_184626002.1">
    <property type="nucleotide sequence ID" value="NZ_JACHCC010000007.1"/>
</dbReference>
<dbReference type="InterPro" id="IPR050639">
    <property type="entry name" value="SSR_resolvase"/>
</dbReference>
<name>A0A7X0J543_9SPHI</name>
<reference evidence="8 9" key="1">
    <citation type="submission" date="2020-08" db="EMBL/GenBank/DDBJ databases">
        <title>Genomic Encyclopedia of Type Strains, Phase IV (KMG-V): Genome sequencing to study the core and pangenomes of soil and plant-associated prokaryotes.</title>
        <authorList>
            <person name="Whitman W."/>
        </authorList>
    </citation>
    <scope>NUCLEOTIDE SEQUENCE [LARGE SCALE GENOMIC DNA]</scope>
    <source>
        <strain evidence="8 9">M2T3</strain>
    </source>
</reference>
<keyword evidence="3" id="KW-0233">DNA recombination</keyword>
<protein>
    <submittedName>
        <fullName evidence="8">DNA invertase Pin-like site-specific DNA recombinase</fullName>
    </submittedName>
</protein>
<dbReference type="CDD" id="cd00338">
    <property type="entry name" value="Ser_Recombinase"/>
    <property type="match status" value="1"/>
</dbReference>
<evidence type="ECO:0000259" key="6">
    <source>
        <dbReference type="PROSITE" id="PS51736"/>
    </source>
</evidence>
<comment type="caution">
    <text evidence="8">The sequence shown here is derived from an EMBL/GenBank/DDBJ whole genome shotgun (WGS) entry which is preliminary data.</text>
</comment>
<evidence type="ECO:0000256" key="5">
    <source>
        <dbReference type="PROSITE-ProRule" id="PRU10137"/>
    </source>
</evidence>
<dbReference type="InterPro" id="IPR025827">
    <property type="entry name" value="Zn_ribbon_recom_dom"/>
</dbReference>
<dbReference type="Pfam" id="PF07508">
    <property type="entry name" value="Recombinase"/>
    <property type="match status" value="1"/>
</dbReference>
<dbReference type="Pfam" id="PF13408">
    <property type="entry name" value="Zn_ribbon_recom"/>
    <property type="match status" value="1"/>
</dbReference>
<gene>
    <name evidence="8" type="ORF">HDF25_002988</name>
</gene>
<dbReference type="AlphaFoldDB" id="A0A7X0J543"/>
<evidence type="ECO:0000313" key="9">
    <source>
        <dbReference type="Proteomes" id="UP000521017"/>
    </source>
</evidence>
<evidence type="ECO:0000256" key="4">
    <source>
        <dbReference type="PIRSR" id="PIRSR606118-50"/>
    </source>
</evidence>
<evidence type="ECO:0000256" key="1">
    <source>
        <dbReference type="ARBA" id="ARBA00022908"/>
    </source>
</evidence>